<dbReference type="Pfam" id="PF07187">
    <property type="entry name" value="DUF1405"/>
    <property type="match status" value="1"/>
</dbReference>
<evidence type="ECO:0000313" key="2">
    <source>
        <dbReference type="EMBL" id="SMP20251.1"/>
    </source>
</evidence>
<evidence type="ECO:0000313" key="3">
    <source>
        <dbReference type="Proteomes" id="UP001157946"/>
    </source>
</evidence>
<feature type="transmembrane region" description="Helical" evidence="1">
    <location>
        <begin position="179"/>
        <end position="201"/>
    </location>
</feature>
<organism evidence="2 3">
    <name type="scientific">Laceyella tengchongensis</name>
    <dbReference type="NCBI Taxonomy" id="574699"/>
    <lineage>
        <taxon>Bacteria</taxon>
        <taxon>Bacillati</taxon>
        <taxon>Bacillota</taxon>
        <taxon>Bacilli</taxon>
        <taxon>Bacillales</taxon>
        <taxon>Thermoactinomycetaceae</taxon>
        <taxon>Laceyella</taxon>
    </lineage>
</organism>
<dbReference type="RefSeq" id="WP_223248071.1">
    <property type="nucleotide sequence ID" value="NZ_FXTU01000003.1"/>
</dbReference>
<dbReference type="AlphaFoldDB" id="A0AA45WP21"/>
<reference evidence="2" key="1">
    <citation type="submission" date="2017-05" db="EMBL/GenBank/DDBJ databases">
        <authorList>
            <person name="Varghese N."/>
            <person name="Submissions S."/>
        </authorList>
    </citation>
    <scope>NUCLEOTIDE SEQUENCE</scope>
    <source>
        <strain evidence="2">DSM 45262</strain>
    </source>
</reference>
<keyword evidence="3" id="KW-1185">Reference proteome</keyword>
<keyword evidence="1" id="KW-0812">Transmembrane</keyword>
<comment type="caution">
    <text evidence="2">The sequence shown here is derived from an EMBL/GenBank/DDBJ whole genome shotgun (WGS) entry which is preliminary data.</text>
</comment>
<feature type="transmembrane region" description="Helical" evidence="1">
    <location>
        <begin position="79"/>
        <end position="104"/>
    </location>
</feature>
<dbReference type="PANTHER" id="PTHR40042:SF1">
    <property type="entry name" value="DUF1405 DOMAIN-CONTAINING PROTEIN"/>
    <property type="match status" value="1"/>
</dbReference>
<accession>A0AA45WP21</accession>
<sequence length="216" mass="24944">MSVSDAMHYVLSLLRKRTVLWILFIINFLGSIYGFYWYKEQLALTEPKVLTLFVPDSPTASAFFTLVLLLYLCSRRSPLLEAFASITLFKYGIWAVVMIFWGAYLDVRPMMDSLSWQHWMLVFSHLGMAAQAILYAPFYTYGRREILIVAAWTLLNDGLDYGVDIHPWLALSLEPFDHVVGWFTLLLSVTTLLLFSIFAMLPSKWRPQDLPLPRSS</sequence>
<dbReference type="InterPro" id="IPR009845">
    <property type="entry name" value="DUF1405"/>
</dbReference>
<protein>
    <submittedName>
        <fullName evidence="2">Uncharacterized membrane protein YpjA</fullName>
    </submittedName>
</protein>
<feature type="transmembrane region" description="Helical" evidence="1">
    <location>
        <begin position="116"/>
        <end position="139"/>
    </location>
</feature>
<dbReference type="EMBL" id="FXTU01000003">
    <property type="protein sequence ID" value="SMP20251.1"/>
    <property type="molecule type" value="Genomic_DNA"/>
</dbReference>
<proteinExistence type="predicted"/>
<feature type="transmembrane region" description="Helical" evidence="1">
    <location>
        <begin position="20"/>
        <end position="38"/>
    </location>
</feature>
<feature type="transmembrane region" description="Helical" evidence="1">
    <location>
        <begin position="50"/>
        <end position="72"/>
    </location>
</feature>
<keyword evidence="1" id="KW-0472">Membrane</keyword>
<evidence type="ECO:0000256" key="1">
    <source>
        <dbReference type="SAM" id="Phobius"/>
    </source>
</evidence>
<dbReference type="Proteomes" id="UP001157946">
    <property type="component" value="Unassembled WGS sequence"/>
</dbReference>
<dbReference type="PANTHER" id="PTHR40042">
    <property type="entry name" value="HYPOTHETICAL MEMBRANE SPANNING PROTEIN"/>
    <property type="match status" value="1"/>
</dbReference>
<name>A0AA45WP21_9BACL</name>
<gene>
    <name evidence="2" type="ORF">SAMN06265361_103377</name>
</gene>
<keyword evidence="1" id="KW-1133">Transmembrane helix</keyword>